<comment type="cofactor">
    <cofactor evidence="3">
        <name>Cu cation</name>
        <dbReference type="ChEBI" id="CHEBI:23378"/>
    </cofactor>
    <text evidence="3">Binds 1 copper ion per subunit.</text>
</comment>
<feature type="compositionally biased region" description="Low complexity" evidence="4">
    <location>
        <begin position="47"/>
        <end position="60"/>
    </location>
</feature>
<dbReference type="InterPro" id="IPR024134">
    <property type="entry name" value="SOD_Cu/Zn_/chaperone"/>
</dbReference>
<comment type="catalytic activity">
    <reaction evidence="3">
        <text>2 superoxide + 2 H(+) = H2O2 + O2</text>
        <dbReference type="Rhea" id="RHEA:20696"/>
        <dbReference type="ChEBI" id="CHEBI:15378"/>
        <dbReference type="ChEBI" id="CHEBI:15379"/>
        <dbReference type="ChEBI" id="CHEBI:16240"/>
        <dbReference type="ChEBI" id="CHEBI:18421"/>
        <dbReference type="EC" id="1.15.1.1"/>
    </reaction>
</comment>
<dbReference type="Proteomes" id="UP000823823">
    <property type="component" value="Unassembled WGS sequence"/>
</dbReference>
<dbReference type="EC" id="1.15.1.1" evidence="3"/>
<keyword evidence="3" id="KW-0862">Zinc</keyword>
<feature type="region of interest" description="Disordered" evidence="4">
    <location>
        <begin position="99"/>
        <end position="143"/>
    </location>
</feature>
<keyword evidence="3" id="KW-0560">Oxidoreductase</keyword>
<dbReference type="SUPFAM" id="SSF49329">
    <property type="entry name" value="Cu,Zn superoxide dismutase-like"/>
    <property type="match status" value="1"/>
</dbReference>
<keyword evidence="3" id="KW-0186">Copper</keyword>
<dbReference type="Gene3D" id="2.60.40.200">
    <property type="entry name" value="Superoxide dismutase, copper/zinc binding domain"/>
    <property type="match status" value="1"/>
</dbReference>
<evidence type="ECO:0000256" key="1">
    <source>
        <dbReference type="ARBA" id="ARBA00010457"/>
    </source>
</evidence>
<reference evidence="6" key="2">
    <citation type="submission" date="2021-04" db="EMBL/GenBank/DDBJ databases">
        <authorList>
            <person name="Gilroy R."/>
        </authorList>
    </citation>
    <scope>NUCLEOTIDE SEQUENCE</scope>
    <source>
        <strain evidence="6">ChiHjej13B12-24818</strain>
    </source>
</reference>
<dbReference type="PROSITE" id="PS00332">
    <property type="entry name" value="SOD_CU_ZN_2"/>
    <property type="match status" value="1"/>
</dbReference>
<dbReference type="GO" id="GO:0005507">
    <property type="term" value="F:copper ion binding"/>
    <property type="evidence" value="ECO:0007669"/>
    <property type="project" value="InterPro"/>
</dbReference>
<dbReference type="InterPro" id="IPR018152">
    <property type="entry name" value="SOD_Cu/Zn_BS"/>
</dbReference>
<name>A0A9D2LDZ7_9MICO</name>
<feature type="region of interest" description="Disordered" evidence="4">
    <location>
        <begin position="180"/>
        <end position="209"/>
    </location>
</feature>
<comment type="function">
    <text evidence="2">Destroys radicals which are normally produced within the cells and which are toxic to biological systems. May play a role in favoring mycobacterial survival in phagocytes.</text>
</comment>
<gene>
    <name evidence="6" type="ORF">H9786_10235</name>
</gene>
<feature type="region of interest" description="Disordered" evidence="4">
    <location>
        <begin position="33"/>
        <end position="65"/>
    </location>
</feature>
<evidence type="ECO:0000313" key="7">
    <source>
        <dbReference type="Proteomes" id="UP000823823"/>
    </source>
</evidence>
<proteinExistence type="inferred from homology"/>
<evidence type="ECO:0000256" key="3">
    <source>
        <dbReference type="RuleBase" id="RU000393"/>
    </source>
</evidence>
<reference evidence="6" key="1">
    <citation type="journal article" date="2021" name="PeerJ">
        <title>Extensive microbial diversity within the chicken gut microbiome revealed by metagenomics and culture.</title>
        <authorList>
            <person name="Gilroy R."/>
            <person name="Ravi A."/>
            <person name="Getino M."/>
            <person name="Pursley I."/>
            <person name="Horton D.L."/>
            <person name="Alikhan N.F."/>
            <person name="Baker D."/>
            <person name="Gharbi K."/>
            <person name="Hall N."/>
            <person name="Watson M."/>
            <person name="Adriaenssens E.M."/>
            <person name="Foster-Nyarko E."/>
            <person name="Jarju S."/>
            <person name="Secka A."/>
            <person name="Antonio M."/>
            <person name="Oren A."/>
            <person name="Chaudhuri R.R."/>
            <person name="La Ragione R."/>
            <person name="Hildebrand F."/>
            <person name="Pallen M.J."/>
        </authorList>
    </citation>
    <scope>NUCLEOTIDE SEQUENCE</scope>
    <source>
        <strain evidence="6">ChiHjej13B12-24818</strain>
    </source>
</reference>
<dbReference type="CDD" id="cd00305">
    <property type="entry name" value="Cu-Zn_Superoxide_Dismutase"/>
    <property type="match status" value="1"/>
</dbReference>
<dbReference type="PANTHER" id="PTHR10003">
    <property type="entry name" value="SUPEROXIDE DISMUTASE CU-ZN -RELATED"/>
    <property type="match status" value="1"/>
</dbReference>
<keyword evidence="3" id="KW-0479">Metal-binding</keyword>
<dbReference type="GO" id="GO:0004784">
    <property type="term" value="F:superoxide dismutase activity"/>
    <property type="evidence" value="ECO:0007669"/>
    <property type="project" value="UniProtKB-EC"/>
</dbReference>
<evidence type="ECO:0000256" key="4">
    <source>
        <dbReference type="SAM" id="MobiDB-lite"/>
    </source>
</evidence>
<evidence type="ECO:0000256" key="2">
    <source>
        <dbReference type="ARBA" id="ARBA00024900"/>
    </source>
</evidence>
<comment type="similarity">
    <text evidence="1 3">Belongs to the Cu-Zn superoxide dismutase family.</text>
</comment>
<sequence length="221" mass="22678">MDPHPSTSSTREGRFVRRGMCLAAAAGLLALSACGPDQTQDPDEGDGAPPEGDGTPAATAQVQDADGTELGTAEFTEVDDGMEVRVDLSELEPGHHGLHIHGIGVCEPDSTDPDDPSETGDFLSAGGHLGGDASEHPDHPGDLPSLLVNEDGTAQMTFVSDRLTAQDLLDEDGTALIVHSDPDNFANIPERYAPDGPDEDSTGAGDAGDRVACGVIEAADA</sequence>
<organism evidence="6 7">
    <name type="scientific">Candidatus Brachybacterium merdavium</name>
    <dbReference type="NCBI Taxonomy" id="2838513"/>
    <lineage>
        <taxon>Bacteria</taxon>
        <taxon>Bacillati</taxon>
        <taxon>Actinomycetota</taxon>
        <taxon>Actinomycetes</taxon>
        <taxon>Micrococcales</taxon>
        <taxon>Dermabacteraceae</taxon>
        <taxon>Brachybacterium</taxon>
    </lineage>
</organism>
<dbReference type="InterPro" id="IPR001424">
    <property type="entry name" value="SOD_Cu_Zn_dom"/>
</dbReference>
<evidence type="ECO:0000313" key="6">
    <source>
        <dbReference type="EMBL" id="HJB10887.1"/>
    </source>
</evidence>
<dbReference type="EMBL" id="DWZH01000080">
    <property type="protein sequence ID" value="HJB10887.1"/>
    <property type="molecule type" value="Genomic_DNA"/>
</dbReference>
<feature type="compositionally biased region" description="Acidic residues" evidence="4">
    <location>
        <begin position="109"/>
        <end position="118"/>
    </location>
</feature>
<evidence type="ECO:0000259" key="5">
    <source>
        <dbReference type="Pfam" id="PF00080"/>
    </source>
</evidence>
<accession>A0A9D2LDZ7</accession>
<protein>
    <recommendedName>
        <fullName evidence="3">Superoxide dismutase [Cu-Zn]</fullName>
        <ecNumber evidence="3">1.15.1.1</ecNumber>
    </recommendedName>
</protein>
<dbReference type="Pfam" id="PF00080">
    <property type="entry name" value="Sod_Cu"/>
    <property type="match status" value="1"/>
</dbReference>
<comment type="cofactor">
    <cofactor evidence="3">
        <name>Zn(2+)</name>
        <dbReference type="ChEBI" id="CHEBI:29105"/>
    </cofactor>
    <text evidence="3">Binds 1 zinc ion per subunit.</text>
</comment>
<dbReference type="AlphaFoldDB" id="A0A9D2LDZ7"/>
<dbReference type="InterPro" id="IPR036423">
    <property type="entry name" value="SOD-like_Cu/Zn_dom_sf"/>
</dbReference>
<feature type="domain" description="Superoxide dismutase copper/zinc binding" evidence="5">
    <location>
        <begin position="71"/>
        <end position="216"/>
    </location>
</feature>
<comment type="caution">
    <text evidence="6">The sequence shown here is derived from an EMBL/GenBank/DDBJ whole genome shotgun (WGS) entry which is preliminary data.</text>
</comment>